<evidence type="ECO:0000313" key="2">
    <source>
        <dbReference type="EMBL" id="BAY19861.1"/>
    </source>
</evidence>
<dbReference type="AlphaFoldDB" id="A0A1Z4GQR3"/>
<geneLocation type="plasmid" evidence="3">
    <name>Plasmid1 dna</name>
</geneLocation>
<evidence type="ECO:0000256" key="1">
    <source>
        <dbReference type="SAM" id="Phobius"/>
    </source>
</evidence>
<keyword evidence="2" id="KW-0614">Plasmid</keyword>
<keyword evidence="3" id="KW-1185">Reference proteome</keyword>
<keyword evidence="1" id="KW-0812">Transmembrane</keyword>
<keyword evidence="1" id="KW-1133">Transmembrane helix</keyword>
<protein>
    <submittedName>
        <fullName evidence="2">Uncharacterized protein</fullName>
    </submittedName>
</protein>
<dbReference type="EMBL" id="AP018175">
    <property type="protein sequence ID" value="BAY19861.1"/>
    <property type="molecule type" value="Genomic_DNA"/>
</dbReference>
<keyword evidence="1" id="KW-0472">Membrane</keyword>
<reference evidence="2 3" key="1">
    <citation type="submission" date="2017-06" db="EMBL/GenBank/DDBJ databases">
        <title>Genome sequencing of cyanobaciteial culture collection at National Institute for Environmental Studies (NIES).</title>
        <authorList>
            <person name="Hirose Y."/>
            <person name="Shimura Y."/>
            <person name="Fujisawa T."/>
            <person name="Nakamura Y."/>
            <person name="Kawachi M."/>
        </authorList>
    </citation>
    <scope>NUCLEOTIDE SEQUENCE [LARGE SCALE GENOMIC DNA]</scope>
    <source>
        <strain evidence="2 3">NIES-21</strain>
        <plasmid evidence="3">Plasmid1 dna</plasmid>
    </source>
</reference>
<dbReference type="Proteomes" id="UP000218287">
    <property type="component" value="Plasmid Plasmid1 dna"/>
</dbReference>
<proteinExistence type="predicted"/>
<organism evidence="2 3">
    <name type="scientific">Anabaenopsis circularis NIES-21</name>
    <dbReference type="NCBI Taxonomy" id="1085406"/>
    <lineage>
        <taxon>Bacteria</taxon>
        <taxon>Bacillati</taxon>
        <taxon>Cyanobacteriota</taxon>
        <taxon>Cyanophyceae</taxon>
        <taxon>Nostocales</taxon>
        <taxon>Nodulariaceae</taxon>
        <taxon>Anabaenopsis</taxon>
    </lineage>
</organism>
<sequence length="52" mass="6183">MIALNIKKVYIIVPLLILETIFCQLLKLKILTRYQIIKIIEKFSIKCYKISN</sequence>
<name>A0A1Z4GQR3_9CYAN</name>
<feature type="transmembrane region" description="Helical" evidence="1">
    <location>
        <begin position="6"/>
        <end position="26"/>
    </location>
</feature>
<evidence type="ECO:0000313" key="3">
    <source>
        <dbReference type="Proteomes" id="UP000218287"/>
    </source>
</evidence>
<accession>A0A1Z4GQR3</accession>
<gene>
    <name evidence="2" type="ORF">NIES21_57310</name>
</gene>